<dbReference type="InterPro" id="IPR009598">
    <property type="entry name" value="BCALP"/>
</dbReference>
<keyword evidence="3 5" id="KW-1133">Transmembrane helix</keyword>
<dbReference type="GO" id="GO:0016020">
    <property type="term" value="C:membrane"/>
    <property type="evidence" value="ECO:0007669"/>
    <property type="project" value="UniProtKB-SubCell"/>
</dbReference>
<dbReference type="Pfam" id="PF06726">
    <property type="entry name" value="BC10"/>
    <property type="match status" value="1"/>
</dbReference>
<dbReference type="PANTHER" id="PTHR13259:SF1">
    <property type="entry name" value="BLADDER CANCER-ASSOCIATED PROTEIN"/>
    <property type="match status" value="1"/>
</dbReference>
<sequence>MFCLRSWVPLLIFLTNASPIYITLFLTANYALQRPCVYCSLLLMILVWSLFDFSADWFEPRSANSPSQLVAPAESWINGNSTFTDAVLETASLALSTVNGTGGSAASAVLDAIAQRAGVPEGAAANGSESAFVGLRAMLEKWQFRIPCVDVVVRL</sequence>
<keyword evidence="7" id="KW-1185">Reference proteome</keyword>
<keyword evidence="2 5" id="KW-0812">Transmembrane</keyword>
<keyword evidence="4 5" id="KW-0472">Membrane</keyword>
<dbReference type="EMBL" id="MU003823">
    <property type="protein sequence ID" value="KAF2718560.1"/>
    <property type="molecule type" value="Genomic_DNA"/>
</dbReference>
<evidence type="ECO:0000313" key="6">
    <source>
        <dbReference type="EMBL" id="KAF2718560.1"/>
    </source>
</evidence>
<reference evidence="6" key="1">
    <citation type="journal article" date="2020" name="Stud. Mycol.">
        <title>101 Dothideomycetes genomes: a test case for predicting lifestyles and emergence of pathogens.</title>
        <authorList>
            <person name="Haridas S."/>
            <person name="Albert R."/>
            <person name="Binder M."/>
            <person name="Bloem J."/>
            <person name="Labutti K."/>
            <person name="Salamov A."/>
            <person name="Andreopoulos B."/>
            <person name="Baker S."/>
            <person name="Barry K."/>
            <person name="Bills G."/>
            <person name="Bluhm B."/>
            <person name="Cannon C."/>
            <person name="Castanera R."/>
            <person name="Culley D."/>
            <person name="Daum C."/>
            <person name="Ezra D."/>
            <person name="Gonzalez J."/>
            <person name="Henrissat B."/>
            <person name="Kuo A."/>
            <person name="Liang C."/>
            <person name="Lipzen A."/>
            <person name="Lutzoni F."/>
            <person name="Magnuson J."/>
            <person name="Mondo S."/>
            <person name="Nolan M."/>
            <person name="Ohm R."/>
            <person name="Pangilinan J."/>
            <person name="Park H.-J."/>
            <person name="Ramirez L."/>
            <person name="Alfaro M."/>
            <person name="Sun H."/>
            <person name="Tritt A."/>
            <person name="Yoshinaga Y."/>
            <person name="Zwiers L.-H."/>
            <person name="Turgeon B."/>
            <person name="Goodwin S."/>
            <person name="Spatafora J."/>
            <person name="Crous P."/>
            <person name="Grigoriev I."/>
        </authorList>
    </citation>
    <scope>NUCLEOTIDE SEQUENCE</scope>
    <source>
        <strain evidence="6">CBS 116435</strain>
    </source>
</reference>
<gene>
    <name evidence="6" type="ORF">K431DRAFT_314868</name>
</gene>
<dbReference type="OrthoDB" id="5563033at2759"/>
<dbReference type="PANTHER" id="PTHR13259">
    <property type="entry name" value="BLADDER CANCER 10 KD PROTEIN HOMOLOG"/>
    <property type="match status" value="1"/>
</dbReference>
<dbReference type="SMART" id="SM01396">
    <property type="entry name" value="BC10"/>
    <property type="match status" value="1"/>
</dbReference>
<comment type="caution">
    <text evidence="6">The sequence shown here is derived from an EMBL/GenBank/DDBJ whole genome shotgun (WGS) entry which is preliminary data.</text>
</comment>
<feature type="transmembrane region" description="Helical" evidence="5">
    <location>
        <begin position="7"/>
        <end position="26"/>
    </location>
</feature>
<evidence type="ECO:0000256" key="2">
    <source>
        <dbReference type="ARBA" id="ARBA00022692"/>
    </source>
</evidence>
<dbReference type="AlphaFoldDB" id="A0A9P4UN26"/>
<evidence type="ECO:0000313" key="7">
    <source>
        <dbReference type="Proteomes" id="UP000799441"/>
    </source>
</evidence>
<name>A0A9P4UN26_9PEZI</name>
<organism evidence="6 7">
    <name type="scientific">Polychaeton citri CBS 116435</name>
    <dbReference type="NCBI Taxonomy" id="1314669"/>
    <lineage>
        <taxon>Eukaryota</taxon>
        <taxon>Fungi</taxon>
        <taxon>Dikarya</taxon>
        <taxon>Ascomycota</taxon>
        <taxon>Pezizomycotina</taxon>
        <taxon>Dothideomycetes</taxon>
        <taxon>Dothideomycetidae</taxon>
        <taxon>Capnodiales</taxon>
        <taxon>Capnodiaceae</taxon>
        <taxon>Polychaeton</taxon>
    </lineage>
</organism>
<dbReference type="Proteomes" id="UP000799441">
    <property type="component" value="Unassembled WGS sequence"/>
</dbReference>
<proteinExistence type="predicted"/>
<feature type="transmembrane region" description="Helical" evidence="5">
    <location>
        <begin position="32"/>
        <end position="51"/>
    </location>
</feature>
<comment type="subcellular location">
    <subcellularLocation>
        <location evidence="1">Membrane</location>
    </subcellularLocation>
</comment>
<evidence type="ECO:0000256" key="1">
    <source>
        <dbReference type="ARBA" id="ARBA00004370"/>
    </source>
</evidence>
<evidence type="ECO:0000256" key="3">
    <source>
        <dbReference type="ARBA" id="ARBA00022989"/>
    </source>
</evidence>
<evidence type="ECO:0000256" key="4">
    <source>
        <dbReference type="ARBA" id="ARBA00023136"/>
    </source>
</evidence>
<evidence type="ECO:0000256" key="5">
    <source>
        <dbReference type="SAM" id="Phobius"/>
    </source>
</evidence>
<protein>
    <submittedName>
        <fullName evidence="6">Uncharacterized protein</fullName>
    </submittedName>
</protein>
<accession>A0A9P4UN26</accession>